<dbReference type="SUPFAM" id="SSF49777">
    <property type="entry name" value="PEBP-like"/>
    <property type="match status" value="1"/>
</dbReference>
<gene>
    <name evidence="2" type="ORF">KARMA_3792</name>
</gene>
<dbReference type="InterPro" id="IPR036610">
    <property type="entry name" value="PEBP-like_sf"/>
</dbReference>
<protein>
    <recommendedName>
        <fullName evidence="4">Secreted protein</fullName>
    </recommendedName>
</protein>
<dbReference type="RefSeq" id="WP_083595768.1">
    <property type="nucleotide sequence ID" value="NZ_FMJB01000064.1"/>
</dbReference>
<proteinExistence type="predicted"/>
<dbReference type="EMBL" id="FMJB01000064">
    <property type="protein sequence ID" value="SCM69553.1"/>
    <property type="molecule type" value="Genomic_DNA"/>
</dbReference>
<evidence type="ECO:0008006" key="4">
    <source>
        <dbReference type="Google" id="ProtNLM"/>
    </source>
</evidence>
<dbReference type="InterPro" id="IPR008914">
    <property type="entry name" value="PEBP"/>
</dbReference>
<dbReference type="Proteomes" id="UP000184085">
    <property type="component" value="Unassembled WGS sequence"/>
</dbReference>
<keyword evidence="1" id="KW-0732">Signal</keyword>
<feature type="signal peptide" evidence="1">
    <location>
        <begin position="1"/>
        <end position="20"/>
    </location>
</feature>
<evidence type="ECO:0000313" key="3">
    <source>
        <dbReference type="Proteomes" id="UP000184085"/>
    </source>
</evidence>
<name>A0A1M4N3X6_9RHOB</name>
<feature type="chain" id="PRO_5009906766" description="Secreted protein" evidence="1">
    <location>
        <begin position="21"/>
        <end position="131"/>
    </location>
</feature>
<evidence type="ECO:0000313" key="2">
    <source>
        <dbReference type="EMBL" id="SCM69553.1"/>
    </source>
</evidence>
<reference evidence="3" key="1">
    <citation type="submission" date="2016-09" db="EMBL/GenBank/DDBJ databases">
        <authorList>
            <person name="Wibberg D."/>
        </authorList>
    </citation>
    <scope>NUCLEOTIDE SEQUENCE [LARGE SCALE GENOMIC DNA]</scope>
</reference>
<accession>A0A1M4N3X6</accession>
<organism evidence="2 3">
    <name type="scientific">Donghicola eburneus</name>
    <dbReference type="NCBI Taxonomy" id="393278"/>
    <lineage>
        <taxon>Bacteria</taxon>
        <taxon>Pseudomonadati</taxon>
        <taxon>Pseudomonadota</taxon>
        <taxon>Alphaproteobacteria</taxon>
        <taxon>Rhodobacterales</taxon>
        <taxon>Roseobacteraceae</taxon>
        <taxon>Donghicola</taxon>
    </lineage>
</organism>
<evidence type="ECO:0000256" key="1">
    <source>
        <dbReference type="SAM" id="SignalP"/>
    </source>
</evidence>
<keyword evidence="3" id="KW-1185">Reference proteome</keyword>
<dbReference type="Pfam" id="PF01161">
    <property type="entry name" value="PBP"/>
    <property type="match status" value="1"/>
</dbReference>
<dbReference type="AlphaFoldDB" id="A0A1M4N3X6"/>
<sequence>MRFRVLVLAALMALPSVAAADMSMSFEWGRMPRCTTGKPMAVPNPEIIIKDVPEGATHLRLWMVDLDDPWRNHGVKKLKLNATGDMTIPKGLFYYAGPCPKNAIHTYQWNVTAYKGLKPLYTAWMRRNYPE</sequence>